<dbReference type="SMART" id="SM00855">
    <property type="entry name" value="PGAM"/>
    <property type="match status" value="1"/>
</dbReference>
<dbReference type="SUPFAM" id="SSF53254">
    <property type="entry name" value="Phosphoglycerate mutase-like"/>
    <property type="match status" value="1"/>
</dbReference>
<dbReference type="RefSeq" id="WP_116554229.1">
    <property type="nucleotide sequence ID" value="NZ_QCZG01000011.1"/>
</dbReference>
<dbReference type="InterPro" id="IPR013078">
    <property type="entry name" value="His_Pase_superF_clade-1"/>
</dbReference>
<reference evidence="3 4" key="1">
    <citation type="submission" date="2018-04" db="EMBL/GenBank/DDBJ databases">
        <title>Camelliibacillus theae gen. nov., sp. nov., isolated from Pu'er tea.</title>
        <authorList>
            <person name="Niu L."/>
        </authorList>
    </citation>
    <scope>NUCLEOTIDE SEQUENCE [LARGE SCALE GENOMIC DNA]</scope>
    <source>
        <strain evidence="3 4">T8</strain>
    </source>
</reference>
<evidence type="ECO:0000256" key="1">
    <source>
        <dbReference type="PIRSR" id="PIRSR613078-1"/>
    </source>
</evidence>
<dbReference type="GO" id="GO:0005737">
    <property type="term" value="C:cytoplasm"/>
    <property type="evidence" value="ECO:0007669"/>
    <property type="project" value="TreeGrafter"/>
</dbReference>
<proteinExistence type="predicted"/>
<feature type="binding site" evidence="2">
    <location>
        <begin position="11"/>
        <end position="18"/>
    </location>
    <ligand>
        <name>substrate</name>
    </ligand>
</feature>
<dbReference type="AlphaFoldDB" id="A0A2U1K5F0"/>
<dbReference type="PANTHER" id="PTHR48100">
    <property type="entry name" value="BROAD-SPECIFICITY PHOSPHATASE YOR283W-RELATED"/>
    <property type="match status" value="1"/>
</dbReference>
<dbReference type="Proteomes" id="UP000245998">
    <property type="component" value="Unassembled WGS sequence"/>
</dbReference>
<feature type="active site" description="Tele-phosphohistidine intermediate" evidence="1">
    <location>
        <position position="12"/>
    </location>
</feature>
<feature type="binding site" evidence="2">
    <location>
        <position position="59"/>
    </location>
    <ligand>
        <name>substrate</name>
    </ligand>
</feature>
<gene>
    <name evidence="3" type="ORF">DCC39_07270</name>
</gene>
<dbReference type="Gene3D" id="3.40.50.1240">
    <property type="entry name" value="Phosphoglycerate mutase-like"/>
    <property type="match status" value="1"/>
</dbReference>
<dbReference type="CDD" id="cd07067">
    <property type="entry name" value="HP_PGM_like"/>
    <property type="match status" value="1"/>
</dbReference>
<evidence type="ECO:0000313" key="3">
    <source>
        <dbReference type="EMBL" id="PWA12223.1"/>
    </source>
</evidence>
<dbReference type="Pfam" id="PF00300">
    <property type="entry name" value="His_Phos_1"/>
    <property type="match status" value="1"/>
</dbReference>
<protein>
    <submittedName>
        <fullName evidence="3">Histidine phosphatase family protein</fullName>
    </submittedName>
</protein>
<dbReference type="OrthoDB" id="9783269at2"/>
<dbReference type="InterPro" id="IPR029033">
    <property type="entry name" value="His_PPase_superfam"/>
</dbReference>
<keyword evidence="4" id="KW-1185">Reference proteome</keyword>
<evidence type="ECO:0000256" key="2">
    <source>
        <dbReference type="PIRSR" id="PIRSR613078-2"/>
    </source>
</evidence>
<comment type="caution">
    <text evidence="3">The sequence shown here is derived from an EMBL/GenBank/DDBJ whole genome shotgun (WGS) entry which is preliminary data.</text>
</comment>
<name>A0A2U1K5F0_9BACI</name>
<dbReference type="InterPro" id="IPR050275">
    <property type="entry name" value="PGM_Phosphatase"/>
</dbReference>
<dbReference type="GO" id="GO:0016791">
    <property type="term" value="F:phosphatase activity"/>
    <property type="evidence" value="ECO:0007669"/>
    <property type="project" value="TreeGrafter"/>
</dbReference>
<accession>A0A2U1K5F0</accession>
<dbReference type="PANTHER" id="PTHR48100:SF59">
    <property type="entry name" value="ADENOSYLCOBALAMIN_ALPHA-RIBAZOLE PHOSPHATASE"/>
    <property type="match status" value="1"/>
</dbReference>
<sequence>MVRVVAVTLIRHGATVNNREKRYQGWMDPSLLPEEKERLASLRTSFSIPDLVISSDLKRCTETATTLFPYERIIQDGRLREMNFGDFEGKSYDQLKNKQVYRSWVDNAFQTAPPNGESFQSFVMRMQEGWQNAIQHFKDENINDLAIITHAGVIRFFLEKYSPIKKSYWEWAIEPGCGYRLTAEIEQLRRGDRCISCSGVPSMENPTG</sequence>
<evidence type="ECO:0000313" key="4">
    <source>
        <dbReference type="Proteomes" id="UP000245998"/>
    </source>
</evidence>
<feature type="active site" description="Proton donor/acceptor" evidence="1">
    <location>
        <position position="81"/>
    </location>
</feature>
<dbReference type="EMBL" id="QCZG01000011">
    <property type="protein sequence ID" value="PWA12223.1"/>
    <property type="molecule type" value="Genomic_DNA"/>
</dbReference>
<organism evidence="3 4">
    <name type="scientific">Pueribacillus theae</name>
    <dbReference type="NCBI Taxonomy" id="2171751"/>
    <lineage>
        <taxon>Bacteria</taxon>
        <taxon>Bacillati</taxon>
        <taxon>Bacillota</taxon>
        <taxon>Bacilli</taxon>
        <taxon>Bacillales</taxon>
        <taxon>Bacillaceae</taxon>
        <taxon>Pueribacillus</taxon>
    </lineage>
</organism>